<feature type="compositionally biased region" description="Basic and acidic residues" evidence="1">
    <location>
        <begin position="456"/>
        <end position="478"/>
    </location>
</feature>
<gene>
    <name evidence="2" type="ORF">ANCCAN_23907</name>
</gene>
<protein>
    <submittedName>
        <fullName evidence="2">Uncharacterized protein</fullName>
    </submittedName>
</protein>
<dbReference type="AlphaFoldDB" id="A0A368FDR0"/>
<organism evidence="2 3">
    <name type="scientific">Ancylostoma caninum</name>
    <name type="common">Dog hookworm</name>
    <dbReference type="NCBI Taxonomy" id="29170"/>
    <lineage>
        <taxon>Eukaryota</taxon>
        <taxon>Metazoa</taxon>
        <taxon>Ecdysozoa</taxon>
        <taxon>Nematoda</taxon>
        <taxon>Chromadorea</taxon>
        <taxon>Rhabditida</taxon>
        <taxon>Rhabditina</taxon>
        <taxon>Rhabditomorpha</taxon>
        <taxon>Strongyloidea</taxon>
        <taxon>Ancylostomatidae</taxon>
        <taxon>Ancylostomatinae</taxon>
        <taxon>Ancylostoma</taxon>
    </lineage>
</organism>
<feature type="compositionally biased region" description="Basic residues" evidence="1">
    <location>
        <begin position="435"/>
        <end position="445"/>
    </location>
</feature>
<comment type="caution">
    <text evidence="2">The sequence shown here is derived from an EMBL/GenBank/DDBJ whole genome shotgun (WGS) entry which is preliminary data.</text>
</comment>
<dbReference type="Proteomes" id="UP000252519">
    <property type="component" value="Unassembled WGS sequence"/>
</dbReference>
<reference evidence="2 3" key="1">
    <citation type="submission" date="2014-10" db="EMBL/GenBank/DDBJ databases">
        <title>Draft genome of the hookworm Ancylostoma caninum.</title>
        <authorList>
            <person name="Mitreva M."/>
        </authorList>
    </citation>
    <scope>NUCLEOTIDE SEQUENCE [LARGE SCALE GENOMIC DNA]</scope>
    <source>
        <strain evidence="2 3">Baltimore</strain>
    </source>
</reference>
<dbReference type="OrthoDB" id="5822258at2759"/>
<keyword evidence="3" id="KW-1185">Reference proteome</keyword>
<feature type="region of interest" description="Disordered" evidence="1">
    <location>
        <begin position="435"/>
        <end position="505"/>
    </location>
</feature>
<feature type="compositionally biased region" description="Basic and acidic residues" evidence="1">
    <location>
        <begin position="494"/>
        <end position="505"/>
    </location>
</feature>
<dbReference type="STRING" id="29170.A0A368FDR0"/>
<evidence type="ECO:0000313" key="2">
    <source>
        <dbReference type="EMBL" id="RCN30316.1"/>
    </source>
</evidence>
<dbReference type="EMBL" id="JOJR01001594">
    <property type="protein sequence ID" value="RCN30316.1"/>
    <property type="molecule type" value="Genomic_DNA"/>
</dbReference>
<sequence length="505" mass="58840">MVDIGSYAQEVAVGTKLAREYASEVNARMRKRMKVYYDSRKRVSTNPMKIGDRVYMRIPTEKQTSTYPKLTNPILIGIEHPMHLRRQCECGLFGQMAHVAIPALKHPLARSKKVQDMFQLANVPSISEMECWGDGRKEDELRKKNSFHLTAYGVALAIDAHRRRCHEYAKAVEEAKEKRYEHSAVFSWKIQLDVGECLTTALAMLDRIELPGSVKSVGQNVLIALPSAFSRVDQEIDYDESITMYVYADWSTLAQKFLPIPLITSIIVVWPDRMPESRAMRQTLIGLKRYLQCGGALAFFPSPYEDSNEAGWKKMGEVCSEFANYLTGLTRNFEAIVRDHYSDVLEKAPYTHPALCLGADPRFKRSPFVGRQILLFLEKLRLTVDDLIKLRPFDFASLELKERRRKEKIARAKRRCEERMPNFYVIEDPNRRRHQRNISFRKRECRRGTPPRFRRQWPEADPKNQDQERNQGRKKDGRPSTTHMRNIQHKERRRSRDDSPCRRGM</sequence>
<evidence type="ECO:0000256" key="1">
    <source>
        <dbReference type="SAM" id="MobiDB-lite"/>
    </source>
</evidence>
<name>A0A368FDR0_ANCCA</name>
<proteinExistence type="predicted"/>
<evidence type="ECO:0000313" key="3">
    <source>
        <dbReference type="Proteomes" id="UP000252519"/>
    </source>
</evidence>
<accession>A0A368FDR0</accession>